<reference evidence="1" key="1">
    <citation type="journal article" date="2019" name="Sci. Rep.">
        <title>Draft genome of Tanacetum cinerariifolium, the natural source of mosquito coil.</title>
        <authorList>
            <person name="Yamashiro T."/>
            <person name="Shiraishi A."/>
            <person name="Satake H."/>
            <person name="Nakayama K."/>
        </authorList>
    </citation>
    <scope>NUCLEOTIDE SEQUENCE</scope>
</reference>
<gene>
    <name evidence="1" type="ORF">Tci_898891</name>
</gene>
<organism evidence="1">
    <name type="scientific">Tanacetum cinerariifolium</name>
    <name type="common">Dalmatian daisy</name>
    <name type="synonym">Chrysanthemum cinerariifolium</name>
    <dbReference type="NCBI Taxonomy" id="118510"/>
    <lineage>
        <taxon>Eukaryota</taxon>
        <taxon>Viridiplantae</taxon>
        <taxon>Streptophyta</taxon>
        <taxon>Embryophyta</taxon>
        <taxon>Tracheophyta</taxon>
        <taxon>Spermatophyta</taxon>
        <taxon>Magnoliopsida</taxon>
        <taxon>eudicotyledons</taxon>
        <taxon>Gunneridae</taxon>
        <taxon>Pentapetalae</taxon>
        <taxon>asterids</taxon>
        <taxon>campanulids</taxon>
        <taxon>Asterales</taxon>
        <taxon>Asteraceae</taxon>
        <taxon>Asteroideae</taxon>
        <taxon>Anthemideae</taxon>
        <taxon>Anthemidinae</taxon>
        <taxon>Tanacetum</taxon>
    </lineage>
</organism>
<feature type="non-terminal residue" evidence="1">
    <location>
        <position position="70"/>
    </location>
</feature>
<proteinExistence type="predicted"/>
<accession>A0A699UUA8</accession>
<dbReference type="AlphaFoldDB" id="A0A699UUA8"/>
<dbReference type="EMBL" id="BKCJ011372723">
    <property type="protein sequence ID" value="GFD26922.1"/>
    <property type="molecule type" value="Genomic_DNA"/>
</dbReference>
<protein>
    <submittedName>
        <fullName evidence="1">Uncharacterized protein</fullName>
    </submittedName>
</protein>
<evidence type="ECO:0000313" key="1">
    <source>
        <dbReference type="EMBL" id="GFD26922.1"/>
    </source>
</evidence>
<comment type="caution">
    <text evidence="1">The sequence shown here is derived from an EMBL/GenBank/DDBJ whole genome shotgun (WGS) entry which is preliminary data.</text>
</comment>
<name>A0A699UUA8_TANCI</name>
<sequence>MIAPVVDMEEEHMAAPVIDMDEDLAALFGEDDDFEDDDFSCDDSEEVEEEEVWEVNEGWMMAPITPPPMP</sequence>